<accession>A0A6N4SN72</accession>
<keyword evidence="2" id="KW-1185">Reference proteome</keyword>
<evidence type="ECO:0000313" key="1">
    <source>
        <dbReference type="EMBL" id="ABG57735.1"/>
    </source>
</evidence>
<name>A0A6N4SN72_CYTH3</name>
<dbReference type="EMBL" id="CP000383">
    <property type="protein sequence ID" value="ABG57735.1"/>
    <property type="molecule type" value="Genomic_DNA"/>
</dbReference>
<protein>
    <submittedName>
        <fullName evidence="1">Uncharacterized protein</fullName>
    </submittedName>
</protein>
<reference evidence="1 2" key="1">
    <citation type="journal article" date="2007" name="Appl. Environ. Microbiol.">
        <title>Genome sequence of the cellulolytic gliding bacterium Cytophaga hutchinsonii.</title>
        <authorList>
            <person name="Xie G."/>
            <person name="Bruce D.C."/>
            <person name="Challacombe J.F."/>
            <person name="Chertkov O."/>
            <person name="Detter J.C."/>
            <person name="Gilna P."/>
            <person name="Han C.S."/>
            <person name="Lucas S."/>
            <person name="Misra M."/>
            <person name="Myers G.L."/>
            <person name="Richardson P."/>
            <person name="Tapia R."/>
            <person name="Thayer N."/>
            <person name="Thompson L.S."/>
            <person name="Brettin T.S."/>
            <person name="Henrissat B."/>
            <person name="Wilson D.B."/>
            <person name="McBride M.J."/>
        </authorList>
    </citation>
    <scope>NUCLEOTIDE SEQUENCE [LARGE SCALE GENOMIC DNA]</scope>
    <source>
        <strain evidence="2">ATCC 33406 / DSM 1761 / CIP 103989 / NBRC 15051 / NCIMB 9469 / D465</strain>
    </source>
</reference>
<dbReference type="KEGG" id="chu:CHU_0446"/>
<organism evidence="1 2">
    <name type="scientific">Cytophaga hutchinsonii (strain ATCC 33406 / DSM 1761 / CIP 103989 / NBRC 15051 / NCIMB 9469 / D465)</name>
    <dbReference type="NCBI Taxonomy" id="269798"/>
    <lineage>
        <taxon>Bacteria</taxon>
        <taxon>Pseudomonadati</taxon>
        <taxon>Bacteroidota</taxon>
        <taxon>Cytophagia</taxon>
        <taxon>Cytophagales</taxon>
        <taxon>Cytophagaceae</taxon>
        <taxon>Cytophaga</taxon>
    </lineage>
</organism>
<gene>
    <name evidence="1" type="ordered locus">CHU_0446</name>
</gene>
<evidence type="ECO:0000313" key="2">
    <source>
        <dbReference type="Proteomes" id="UP000001822"/>
    </source>
</evidence>
<dbReference type="AlphaFoldDB" id="A0A6N4SN72"/>
<sequence length="53" mass="6191">MKITFYFSFPPENAMSSKCKTGDRCYAHFGTFTGVNWIDVFTRDEYRTIIPTV</sequence>
<proteinExistence type="predicted"/>
<dbReference type="Proteomes" id="UP000001822">
    <property type="component" value="Chromosome"/>
</dbReference>